<evidence type="ECO:0000313" key="4">
    <source>
        <dbReference type="Proteomes" id="UP000694001"/>
    </source>
</evidence>
<organism evidence="3 4">
    <name type="scientific">Elioraea tepida</name>
    <dbReference type="NCBI Taxonomy" id="2843330"/>
    <lineage>
        <taxon>Bacteria</taxon>
        <taxon>Pseudomonadati</taxon>
        <taxon>Pseudomonadota</taxon>
        <taxon>Alphaproteobacteria</taxon>
        <taxon>Acetobacterales</taxon>
        <taxon>Elioraeaceae</taxon>
        <taxon>Elioraea</taxon>
    </lineage>
</organism>
<dbReference type="PANTHER" id="PTHR34203:SF15">
    <property type="entry name" value="SLL1173 PROTEIN"/>
    <property type="match status" value="1"/>
</dbReference>
<dbReference type="InterPro" id="IPR006342">
    <property type="entry name" value="FkbM_mtfrase"/>
</dbReference>
<feature type="domain" description="Methyltransferase FkbM" evidence="2">
    <location>
        <begin position="44"/>
        <end position="212"/>
    </location>
</feature>
<evidence type="ECO:0000259" key="2">
    <source>
        <dbReference type="Pfam" id="PF05050"/>
    </source>
</evidence>
<dbReference type="NCBIfam" id="TIGR01444">
    <property type="entry name" value="fkbM_fam"/>
    <property type="match status" value="1"/>
</dbReference>
<evidence type="ECO:0000256" key="1">
    <source>
        <dbReference type="SAM" id="MobiDB-lite"/>
    </source>
</evidence>
<evidence type="ECO:0000313" key="3">
    <source>
        <dbReference type="EMBL" id="QXM25931.1"/>
    </source>
</evidence>
<sequence>MIRPTLRGRLDRVAHIVKAVTQQHHRDLLPLLRPVVASDAVILDVGAHAGQFTKLFARLAPRGRILAIEPSPYALGILRLVVALRRLRQVEIVPVGVSDAPGTATLLTPIKPSGAVGFGLASFARRVDRAAHRSDAVAVETLDAIADRFRLARIDLVKCDIEGFEVHALRGARRLLERFRPVLLLEISSASLARAGETPDAIWSLLAPLGYRGRRLGEPAWDDGFRGDGDYLFATPDRTELTDPPLRSVAGDRSQRRLTPAGRA</sequence>
<reference evidence="3" key="1">
    <citation type="submission" date="2021-06" db="EMBL/GenBank/DDBJ databases">
        <title>Elioraea tepida, sp. nov., a moderately thermophilic aerobic anoxygenic phototrophic bacterium isolated from an alkaline siliceous hot spring mat community in Yellowstone National Park, WY, USA.</title>
        <authorList>
            <person name="Saini M.K."/>
            <person name="Yoshida S."/>
            <person name="Sebastian A."/>
            <person name="Hirose S."/>
            <person name="Hara E."/>
            <person name="Tamaki H."/>
            <person name="Soulier N.T."/>
            <person name="Albert I."/>
            <person name="Hanada S."/>
            <person name="Bryant D.A."/>
            <person name="Tank M."/>
        </authorList>
    </citation>
    <scope>NUCLEOTIDE SEQUENCE</scope>
    <source>
        <strain evidence="3">MS-P2</strain>
    </source>
</reference>
<proteinExistence type="predicted"/>
<dbReference type="GO" id="GO:0032259">
    <property type="term" value="P:methylation"/>
    <property type="evidence" value="ECO:0007669"/>
    <property type="project" value="UniProtKB-KW"/>
</dbReference>
<gene>
    <name evidence="3" type="ORF">KO353_06975</name>
</gene>
<dbReference type="PANTHER" id="PTHR34203">
    <property type="entry name" value="METHYLTRANSFERASE, FKBM FAMILY PROTEIN"/>
    <property type="match status" value="1"/>
</dbReference>
<keyword evidence="4" id="KW-1185">Reference proteome</keyword>
<protein>
    <submittedName>
        <fullName evidence="3">FkbM family methyltransferase</fullName>
    </submittedName>
</protein>
<keyword evidence="3" id="KW-0489">Methyltransferase</keyword>
<dbReference type="GO" id="GO:0008168">
    <property type="term" value="F:methyltransferase activity"/>
    <property type="evidence" value="ECO:0007669"/>
    <property type="project" value="UniProtKB-KW"/>
</dbReference>
<dbReference type="RefSeq" id="WP_218286982.1">
    <property type="nucleotide sequence ID" value="NZ_CP076448.1"/>
</dbReference>
<dbReference type="EMBL" id="CP076448">
    <property type="protein sequence ID" value="QXM25931.1"/>
    <property type="molecule type" value="Genomic_DNA"/>
</dbReference>
<dbReference type="Pfam" id="PF05050">
    <property type="entry name" value="Methyltransf_21"/>
    <property type="match status" value="1"/>
</dbReference>
<dbReference type="KEGG" id="elio:KO353_06975"/>
<feature type="region of interest" description="Disordered" evidence="1">
    <location>
        <begin position="236"/>
        <end position="264"/>
    </location>
</feature>
<dbReference type="AlphaFoldDB" id="A0A975YKN8"/>
<dbReference type="Proteomes" id="UP000694001">
    <property type="component" value="Chromosome"/>
</dbReference>
<accession>A0A975YKN8</accession>
<name>A0A975YKN8_9PROT</name>
<keyword evidence="3" id="KW-0808">Transferase</keyword>
<dbReference type="InterPro" id="IPR052514">
    <property type="entry name" value="SAM-dependent_MTase"/>
</dbReference>